<comment type="caution">
    <text evidence="3">The sequence shown here is derived from an EMBL/GenBank/DDBJ whole genome shotgun (WGS) entry which is preliminary data.</text>
</comment>
<dbReference type="Proteomes" id="UP001628179">
    <property type="component" value="Unassembled WGS sequence"/>
</dbReference>
<sequence length="1262" mass="136761">MAAKMDVVALFTQMQDTLSTINNTLASLNNSDHDAKLDELEQKRDDAIRALCAAFTAESESLDRKRKAEREEIAARRRKEDEELAARDLKEDEERSGKFKLDTDVIEQDTDYLMSQVEEEARVAIEEGRERLKDLEARRRELNRLIEEKFEVSLPAVPTRLRRAARTNGLPLAIATGTKALEPLDTTAAANSPDAKQNKSAREVHGAMQAAARTDGPTPVHPLDMGTTTVDSMIDDIDHGFHEHAIVESPITLQKDQAVRREQYVAPAHGSTANMTTPEGLWRPIPEFPAEPVLGSAPHNPDFSWSHQPSAAVAEGDVDQGQPGPFPEEADMDGKAAAGEYRAKDIPGTTSHEVHSPGKEEPKLPLGLAAAPVEAIVSSVANNTEPEESHSSKDVSETASKPPSQDEGSEGRSYDALLAAKVPSLAIIGDGTSAVADGIPLLMVKHGQPQHQPEALTMTSTINTTPGHGESSSVSSPGDVGGFGLTAPSALDDTCFPPDRHVDREDNQGVVLSYSGERYIENGDSSHVEPTGADLPHTATTDPDKAGRKMSENDAMVEDAELDEDTPHQFGQSQISGASPEYRSGRQLESQGVGHDGSQATDKAVTPIQGPPSTASPVQDPKVYESGIESESEHEINLAKQEMPKLQAADHTLTSPREPSSFTSLEQEATAVCSDTDAISEHESDLDEQDVLKLQELPNTDVEAVAMDSSQDESGSLSIRGTLSDRESDVSEERERHAAHVSSDERLSDNPSDNVPSEPDDEMHWHEDRRLERQDSFEACGSPTTAARDNAPPGPQDGAYRHRQHEPEGPSLPVAQDAYNVCPHPSSGDENTDAESPPFVTPMATGSLESPTLGQDQTDMDYSFDHGEPVERLPHRESNTPYYGLEDQYTATVYGEDNLFEDDEESEGSVSEEIDSSPQKPLIWQSEPKEHPPTVEMKTAGDDLEERISSPTLGVPRYSNDMFRGKSWVEEVDSYFNEEGEHEAMPETPPSHASQTIPGPKPVETSPAELRQERSYSASSGGLAASRHNPDRPQTPTQRQSTVSPEDVTSDNSASRDIADAADVGWTPQSLRSQATLSSASASPVQATPRMHAGEHDPVIRNSLATDSPSYGGRSRSNSQFAEYTETEGKAPASLVMPWQQEQEQEQQRVLLEPAVDPGHTINANPHRFSGDSAHSSGGSLFQRMRNIFEQPQSNTNTNNRDVGTERPIRSRPSSGTWFPDRVVTSKADVGLAPRRASSVADTADEDGDEHSALLASGTSGH</sequence>
<feature type="compositionally biased region" description="Basic and acidic residues" evidence="2">
    <location>
        <begin position="863"/>
        <end position="878"/>
    </location>
</feature>
<gene>
    <name evidence="3" type="ORF">MFIFM68171_08758</name>
</gene>
<dbReference type="RefSeq" id="XP_070920278.1">
    <property type="nucleotide sequence ID" value="XM_071064177.1"/>
</dbReference>
<dbReference type="GeneID" id="98179500"/>
<organism evidence="3 4">
    <name type="scientific">Madurella fahalii</name>
    <dbReference type="NCBI Taxonomy" id="1157608"/>
    <lineage>
        <taxon>Eukaryota</taxon>
        <taxon>Fungi</taxon>
        <taxon>Dikarya</taxon>
        <taxon>Ascomycota</taxon>
        <taxon>Pezizomycotina</taxon>
        <taxon>Sordariomycetes</taxon>
        <taxon>Sordariomycetidae</taxon>
        <taxon>Sordariales</taxon>
        <taxon>Sordariales incertae sedis</taxon>
        <taxon>Madurella</taxon>
    </lineage>
</organism>
<evidence type="ECO:0000256" key="2">
    <source>
        <dbReference type="SAM" id="MobiDB-lite"/>
    </source>
</evidence>
<feature type="region of interest" description="Disordered" evidence="2">
    <location>
        <begin position="345"/>
        <end position="364"/>
    </location>
</feature>
<feature type="region of interest" description="Disordered" evidence="2">
    <location>
        <begin position="460"/>
        <end position="491"/>
    </location>
</feature>
<proteinExistence type="predicted"/>
<feature type="region of interest" description="Disordered" evidence="2">
    <location>
        <begin position="521"/>
        <end position="550"/>
    </location>
</feature>
<feature type="compositionally biased region" description="Basic and acidic residues" evidence="2">
    <location>
        <begin position="387"/>
        <end position="396"/>
    </location>
</feature>
<feature type="compositionally biased region" description="Polar residues" evidence="2">
    <location>
        <begin position="652"/>
        <end position="667"/>
    </location>
</feature>
<feature type="compositionally biased region" description="Acidic residues" evidence="2">
    <location>
        <begin position="970"/>
        <end position="981"/>
    </location>
</feature>
<feature type="compositionally biased region" description="Low complexity" evidence="2">
    <location>
        <begin position="467"/>
        <end position="478"/>
    </location>
</feature>
<feature type="compositionally biased region" description="Low complexity" evidence="2">
    <location>
        <begin position="1015"/>
        <end position="1026"/>
    </location>
</feature>
<name>A0ABQ0GL94_9PEZI</name>
<feature type="compositionally biased region" description="Basic and acidic residues" evidence="2">
    <location>
        <begin position="762"/>
        <end position="776"/>
    </location>
</feature>
<keyword evidence="1" id="KW-0175">Coiled coil</keyword>
<feature type="region of interest" description="Disordered" evidence="2">
    <location>
        <begin position="563"/>
        <end position="884"/>
    </location>
</feature>
<dbReference type="EMBL" id="BAAFSV010000005">
    <property type="protein sequence ID" value="GAB1318548.1"/>
    <property type="molecule type" value="Genomic_DNA"/>
</dbReference>
<feature type="compositionally biased region" description="Polar residues" evidence="2">
    <location>
        <begin position="1103"/>
        <end position="1122"/>
    </location>
</feature>
<feature type="compositionally biased region" description="Polar residues" evidence="2">
    <location>
        <begin position="1032"/>
        <end position="1044"/>
    </location>
</feature>
<feature type="region of interest" description="Disordered" evidence="2">
    <location>
        <begin position="382"/>
        <end position="411"/>
    </location>
</feature>
<feature type="compositionally biased region" description="Polar residues" evidence="2">
    <location>
        <begin position="708"/>
        <end position="721"/>
    </location>
</feature>
<evidence type="ECO:0000313" key="4">
    <source>
        <dbReference type="Proteomes" id="UP001628179"/>
    </source>
</evidence>
<feature type="compositionally biased region" description="Polar residues" evidence="2">
    <location>
        <begin position="1067"/>
        <end position="1086"/>
    </location>
</feature>
<feature type="compositionally biased region" description="Polar residues" evidence="2">
    <location>
        <begin position="1190"/>
        <end position="1202"/>
    </location>
</feature>
<protein>
    <submittedName>
        <fullName evidence="3">Uncharacterized protein</fullName>
    </submittedName>
</protein>
<evidence type="ECO:0000313" key="3">
    <source>
        <dbReference type="EMBL" id="GAB1318548.1"/>
    </source>
</evidence>
<feature type="region of interest" description="Disordered" evidence="2">
    <location>
        <begin position="1157"/>
        <end position="1262"/>
    </location>
</feature>
<feature type="compositionally biased region" description="Basic and acidic residues" evidence="2">
    <location>
        <begin position="723"/>
        <end position="748"/>
    </location>
</feature>
<evidence type="ECO:0000256" key="1">
    <source>
        <dbReference type="SAM" id="Coils"/>
    </source>
</evidence>
<accession>A0ABQ0GL94</accession>
<keyword evidence="4" id="KW-1185">Reference proteome</keyword>
<feature type="region of interest" description="Disordered" evidence="2">
    <location>
        <begin position="284"/>
        <end position="332"/>
    </location>
</feature>
<feature type="coiled-coil region" evidence="1">
    <location>
        <begin position="118"/>
        <end position="152"/>
    </location>
</feature>
<reference evidence="3 4" key="1">
    <citation type="submission" date="2024-09" db="EMBL/GenBank/DDBJ databases">
        <title>Itraconazole resistance in Madurella fahalii resulting from another homologue of gene encoding cytochrome P450 14-alpha sterol demethylase (CYP51).</title>
        <authorList>
            <person name="Yoshioka I."/>
            <person name="Fahal A.H."/>
            <person name="Kaneko S."/>
            <person name="Yaguchi T."/>
        </authorList>
    </citation>
    <scope>NUCLEOTIDE SEQUENCE [LARGE SCALE GENOMIC DNA]</scope>
    <source>
        <strain evidence="3 4">IFM 68171</strain>
    </source>
</reference>
<feature type="coiled-coil region" evidence="1">
    <location>
        <begin position="30"/>
        <end position="85"/>
    </location>
</feature>
<feature type="region of interest" description="Disordered" evidence="2">
    <location>
        <begin position="898"/>
        <end position="1129"/>
    </location>
</feature>
<feature type="compositionally biased region" description="Acidic residues" evidence="2">
    <location>
        <begin position="898"/>
        <end position="915"/>
    </location>
</feature>
<feature type="compositionally biased region" description="Basic and acidic residues" evidence="2">
    <location>
        <begin position="352"/>
        <end position="363"/>
    </location>
</feature>
<feature type="compositionally biased region" description="Polar residues" evidence="2">
    <location>
        <begin position="847"/>
        <end position="857"/>
    </location>
</feature>